<accession>A0ABU6A042</accession>
<dbReference type="EMBL" id="JAYKLX010000009">
    <property type="protein sequence ID" value="MEB3347435.1"/>
    <property type="molecule type" value="Genomic_DNA"/>
</dbReference>
<keyword evidence="2" id="KW-1185">Reference proteome</keyword>
<comment type="caution">
    <text evidence="1">The sequence shown here is derived from an EMBL/GenBank/DDBJ whole genome shotgun (WGS) entry which is preliminary data.</text>
</comment>
<proteinExistence type="predicted"/>
<reference evidence="1 2" key="1">
    <citation type="journal article" date="2013" name="Int. J. Syst. Evol. Microbiol.">
        <title>Aquimarina gracilis sp. nov., isolated from the gut microflora of a mussel, Mytilus coruscus, and emended description of Aquimarina spongiae.</title>
        <authorList>
            <person name="Park S.C."/>
            <person name="Choe H.N."/>
            <person name="Baik K.S."/>
            <person name="Seong C.N."/>
        </authorList>
    </citation>
    <scope>NUCLEOTIDE SEQUENCE [LARGE SCALE GENOMIC DNA]</scope>
    <source>
        <strain evidence="1 2">PSC32</strain>
    </source>
</reference>
<gene>
    <name evidence="1" type="ORF">U6A24_18310</name>
</gene>
<organism evidence="1 2">
    <name type="scientific">Aquimarina gracilis</name>
    <dbReference type="NCBI Taxonomy" id="874422"/>
    <lineage>
        <taxon>Bacteria</taxon>
        <taxon>Pseudomonadati</taxon>
        <taxon>Bacteroidota</taxon>
        <taxon>Flavobacteriia</taxon>
        <taxon>Flavobacteriales</taxon>
        <taxon>Flavobacteriaceae</taxon>
        <taxon>Aquimarina</taxon>
    </lineage>
</organism>
<dbReference type="Proteomes" id="UP001327027">
    <property type="component" value="Unassembled WGS sequence"/>
</dbReference>
<evidence type="ECO:0000313" key="1">
    <source>
        <dbReference type="EMBL" id="MEB3347435.1"/>
    </source>
</evidence>
<dbReference type="CDD" id="cd21762">
    <property type="entry name" value="WH2"/>
    <property type="match status" value="1"/>
</dbReference>
<dbReference type="RefSeq" id="WP_324181461.1">
    <property type="nucleotide sequence ID" value="NZ_BAABAW010000014.1"/>
</dbReference>
<protein>
    <submittedName>
        <fullName evidence="1">Uncharacterized protein</fullName>
    </submittedName>
</protein>
<sequence length="123" mass="14542">MNKITLNTESYLIKGTEGERFFPFFELEYNEWVIYEDDFPKYYIELPMNSESNSSFREWLNNELKSGKKLKKVISSLGNQYGKNWNILPSQLGMEVEDGYKSEIMELEILNDDVMDQIKSSKE</sequence>
<name>A0ABU6A042_9FLAO</name>
<evidence type="ECO:0000313" key="2">
    <source>
        <dbReference type="Proteomes" id="UP001327027"/>
    </source>
</evidence>